<accession>A0AAE7C1G5</accession>
<dbReference type="Proteomes" id="UP000502287">
    <property type="component" value="Chromosome"/>
</dbReference>
<organism evidence="1 4">
    <name type="scientific">Frederiksenia canicola</name>
    <dbReference type="NCBI Taxonomy" id="123824"/>
    <lineage>
        <taxon>Bacteria</taxon>
        <taxon>Pseudomonadati</taxon>
        <taxon>Pseudomonadota</taxon>
        <taxon>Gammaproteobacteria</taxon>
        <taxon>Pasteurellales</taxon>
        <taxon>Pasteurellaceae</taxon>
        <taxon>Frederiksenia</taxon>
    </lineage>
</organism>
<gene>
    <name evidence="1" type="ORF">A4G17_01960</name>
    <name evidence="2" type="ORF">EDC49_1365</name>
</gene>
<evidence type="ECO:0000313" key="1">
    <source>
        <dbReference type="EMBL" id="QIM64305.1"/>
    </source>
</evidence>
<evidence type="ECO:0000313" key="3">
    <source>
        <dbReference type="Proteomes" id="UP000276901"/>
    </source>
</evidence>
<evidence type="ECO:0000313" key="4">
    <source>
        <dbReference type="Proteomes" id="UP000502287"/>
    </source>
</evidence>
<evidence type="ECO:0000313" key="2">
    <source>
        <dbReference type="EMBL" id="RPE93850.1"/>
    </source>
</evidence>
<proteinExistence type="predicted"/>
<reference evidence="1 4" key="1">
    <citation type="submission" date="2016-03" db="EMBL/GenBank/DDBJ databases">
        <authorList>
            <person name="Hansen M.J."/>
            <person name="Bojesen A.M."/>
            <person name="Planet P."/>
        </authorList>
    </citation>
    <scope>NUCLEOTIDE SEQUENCE [LARGE SCALE GENOMIC DNA]</scope>
    <source>
        <strain evidence="1 4">HPA 21</strain>
    </source>
</reference>
<dbReference type="KEGG" id="fcl:A4G17_01960"/>
<dbReference type="RefSeq" id="WP_123956996.1">
    <property type="nucleotide sequence ID" value="NZ_CP015029.1"/>
</dbReference>
<dbReference type="AlphaFoldDB" id="A0AAE7C1G5"/>
<dbReference type="Proteomes" id="UP000276901">
    <property type="component" value="Unassembled WGS sequence"/>
</dbReference>
<name>A0AAE7C1G5_9PAST</name>
<dbReference type="EMBL" id="RKQT01000002">
    <property type="protein sequence ID" value="RPE93850.1"/>
    <property type="molecule type" value="Genomic_DNA"/>
</dbReference>
<keyword evidence="3" id="KW-1185">Reference proteome</keyword>
<reference evidence="2 3" key="2">
    <citation type="submission" date="2018-11" db="EMBL/GenBank/DDBJ databases">
        <title>Genomic Encyclopedia of Type Strains, Phase IV (KMG-IV): sequencing the most valuable type-strain genomes for metagenomic binning, comparative biology and taxonomic classification.</title>
        <authorList>
            <person name="Goeker M."/>
        </authorList>
    </citation>
    <scope>NUCLEOTIDE SEQUENCE [LARGE SCALE GENOMIC DNA]</scope>
    <source>
        <strain evidence="2 3">DSM 25797</strain>
    </source>
</reference>
<protein>
    <submittedName>
        <fullName evidence="1">Uncharacterized protein</fullName>
    </submittedName>
</protein>
<dbReference type="EMBL" id="CP015029">
    <property type="protein sequence ID" value="QIM64305.1"/>
    <property type="molecule type" value="Genomic_DNA"/>
</dbReference>
<sequence>MRKDLPLQFDLLKNAVERLNQPIVMLNVLHNRTALDDLDTCELEQMLKGIESLLQRQANDIQGRIDFILEKGGDNEQNK</sequence>